<keyword evidence="6 8" id="KW-0534">Nitrate assimilation</keyword>
<comment type="similarity">
    <text evidence="2 8">Belongs to the major facilitator superfamily. Nitrate/nitrite porter (TC 2.A.1.8) family.</text>
</comment>
<evidence type="ECO:0000256" key="8">
    <source>
        <dbReference type="RuleBase" id="RU366033"/>
    </source>
</evidence>
<protein>
    <recommendedName>
        <fullName evidence="8">Nitrate/nitrite transporter</fullName>
    </recommendedName>
</protein>
<evidence type="ECO:0000313" key="10">
    <source>
        <dbReference type="EMBL" id="MDR5873345.1"/>
    </source>
</evidence>
<dbReference type="InterPro" id="IPR004737">
    <property type="entry name" value="NO3_transporter_NarK/NarU-like"/>
</dbReference>
<keyword evidence="7 8" id="KW-0472">Membrane</keyword>
<sequence>MDIRNKANRIRLLNFSTPQMRAFHFSWFAFHLCFFGWFGIAPLMAVVREDLALTQTQIGNTIIASVAITVIVRLVIGVLCDRLGPRKTYSGLLLLGSIPVMGIGLADSFETFLMARLAIGAIGASFVITQYHTSIMFAPNVVGTANATSAGWGNLGGGTTQIVMPLIFAGMLMLGVNEALSWRLAMVVPGVVLFFTGIAYWLFTQDAPDGNFDELRARGELPAASGEHGAVQNFMTAAKDIRVWALFVVYGLCFGVELTINNIAAIYFFDNFELTLATAGLIAGLFGLMNIFARTLGGMFSDLFAKQGGLKGRVRWLLVALICEGIALVAFSQMHVLSLAIGIMLVFSLFVQMAEGATYGVVPFINKKALGAVAGIVGAGGNVGAVSAAFLFRSESLTYQQGLFYLGLAVLALASCVLLVRFSDAQEAEEAMAYRDAVGDDTGAGALSLR</sequence>
<feature type="transmembrane region" description="Helical" evidence="8">
    <location>
        <begin position="337"/>
        <end position="362"/>
    </location>
</feature>
<dbReference type="RefSeq" id="WP_309766314.1">
    <property type="nucleotide sequence ID" value="NZ_JARWAI010000001.1"/>
</dbReference>
<keyword evidence="8" id="KW-1003">Cell membrane</keyword>
<evidence type="ECO:0000256" key="5">
    <source>
        <dbReference type="ARBA" id="ARBA00022989"/>
    </source>
</evidence>
<dbReference type="SUPFAM" id="SSF103473">
    <property type="entry name" value="MFS general substrate transporter"/>
    <property type="match status" value="1"/>
</dbReference>
<keyword evidence="11" id="KW-1185">Reference proteome</keyword>
<keyword evidence="3 8" id="KW-0813">Transport</keyword>
<gene>
    <name evidence="10" type="ORF">QC815_00260</name>
</gene>
<accession>A0ABU1G8M2</accession>
<comment type="subcellular location">
    <subcellularLocation>
        <location evidence="8">Cell membrane</location>
        <topology evidence="8">Multi-pass membrane protein</topology>
    </subcellularLocation>
    <subcellularLocation>
        <location evidence="1">Membrane</location>
        <topology evidence="1">Multi-pass membrane protein</topology>
    </subcellularLocation>
</comment>
<feature type="transmembrane region" description="Helical" evidence="8">
    <location>
        <begin position="314"/>
        <end position="331"/>
    </location>
</feature>
<feature type="transmembrane region" description="Helical" evidence="8">
    <location>
        <begin position="274"/>
        <end position="293"/>
    </location>
</feature>
<dbReference type="InterPro" id="IPR011701">
    <property type="entry name" value="MFS"/>
</dbReference>
<feature type="transmembrane region" description="Helical" evidence="8">
    <location>
        <begin position="152"/>
        <end position="174"/>
    </location>
</feature>
<reference evidence="10 11" key="1">
    <citation type="submission" date="2023-04" db="EMBL/GenBank/DDBJ databases">
        <title>A long-awaited taxogenomic arrangement of the family Halomonadaceae.</title>
        <authorList>
            <person name="De La Haba R."/>
            <person name="Chuvochina M."/>
            <person name="Wittouck S."/>
            <person name="Arahal D.R."/>
            <person name="Sanchez-Porro C."/>
            <person name="Hugenholtz P."/>
            <person name="Ventosa A."/>
        </authorList>
    </citation>
    <scope>NUCLEOTIDE SEQUENCE [LARGE SCALE GENOMIC DNA]</scope>
    <source>
        <strain evidence="10 11">DSM 18042</strain>
    </source>
</reference>
<evidence type="ECO:0000256" key="6">
    <source>
        <dbReference type="ARBA" id="ARBA00023063"/>
    </source>
</evidence>
<dbReference type="PROSITE" id="PS50850">
    <property type="entry name" value="MFS"/>
    <property type="match status" value="1"/>
</dbReference>
<dbReference type="EMBL" id="JARWAI010000001">
    <property type="protein sequence ID" value="MDR5873345.1"/>
    <property type="molecule type" value="Genomic_DNA"/>
</dbReference>
<dbReference type="NCBIfam" id="TIGR00886">
    <property type="entry name" value="2A0108"/>
    <property type="match status" value="1"/>
</dbReference>
<dbReference type="InterPro" id="IPR036259">
    <property type="entry name" value="MFS_trans_sf"/>
</dbReference>
<dbReference type="CDD" id="cd17341">
    <property type="entry name" value="MFS_NRT2_like"/>
    <property type="match status" value="1"/>
</dbReference>
<feature type="transmembrane region" description="Helical" evidence="8">
    <location>
        <begin position="58"/>
        <end position="76"/>
    </location>
</feature>
<dbReference type="PANTHER" id="PTHR23515">
    <property type="entry name" value="HIGH-AFFINITY NITRATE TRANSPORTER 2.3"/>
    <property type="match status" value="1"/>
</dbReference>
<evidence type="ECO:0000256" key="7">
    <source>
        <dbReference type="ARBA" id="ARBA00023136"/>
    </source>
</evidence>
<feature type="transmembrane region" description="Helical" evidence="8">
    <location>
        <begin position="369"/>
        <end position="391"/>
    </location>
</feature>
<dbReference type="Proteomes" id="UP001269267">
    <property type="component" value="Unassembled WGS sequence"/>
</dbReference>
<dbReference type="InterPro" id="IPR044772">
    <property type="entry name" value="NO3_transporter"/>
</dbReference>
<feature type="transmembrane region" description="Helical" evidence="8">
    <location>
        <begin position="180"/>
        <end position="203"/>
    </location>
</feature>
<keyword evidence="4 8" id="KW-0812">Transmembrane</keyword>
<evidence type="ECO:0000259" key="9">
    <source>
        <dbReference type="PROSITE" id="PS50850"/>
    </source>
</evidence>
<feature type="domain" description="Major facilitator superfamily (MFS) profile" evidence="9">
    <location>
        <begin position="22"/>
        <end position="426"/>
    </location>
</feature>
<feature type="transmembrane region" description="Helical" evidence="8">
    <location>
        <begin position="243"/>
        <end position="268"/>
    </location>
</feature>
<name>A0ABU1G8M2_9GAMM</name>
<evidence type="ECO:0000256" key="1">
    <source>
        <dbReference type="ARBA" id="ARBA00004141"/>
    </source>
</evidence>
<evidence type="ECO:0000256" key="2">
    <source>
        <dbReference type="ARBA" id="ARBA00008432"/>
    </source>
</evidence>
<keyword evidence="5 8" id="KW-1133">Transmembrane helix</keyword>
<comment type="caution">
    <text evidence="10">The sequence shown here is derived from an EMBL/GenBank/DDBJ whole genome shotgun (WGS) entry which is preliminary data.</text>
</comment>
<evidence type="ECO:0000313" key="11">
    <source>
        <dbReference type="Proteomes" id="UP001269267"/>
    </source>
</evidence>
<feature type="transmembrane region" description="Helical" evidence="8">
    <location>
        <begin position="403"/>
        <end position="422"/>
    </location>
</feature>
<proteinExistence type="inferred from homology"/>
<feature type="transmembrane region" description="Helical" evidence="8">
    <location>
        <begin position="88"/>
        <end position="106"/>
    </location>
</feature>
<evidence type="ECO:0000256" key="4">
    <source>
        <dbReference type="ARBA" id="ARBA00022692"/>
    </source>
</evidence>
<dbReference type="InterPro" id="IPR020846">
    <property type="entry name" value="MFS_dom"/>
</dbReference>
<organism evidence="10 11">
    <name type="scientific">Vreelandella gomseomensis</name>
    <dbReference type="NCBI Taxonomy" id="370766"/>
    <lineage>
        <taxon>Bacteria</taxon>
        <taxon>Pseudomonadati</taxon>
        <taxon>Pseudomonadota</taxon>
        <taxon>Gammaproteobacteria</taxon>
        <taxon>Oceanospirillales</taxon>
        <taxon>Halomonadaceae</taxon>
        <taxon>Vreelandella</taxon>
    </lineage>
</organism>
<dbReference type="Pfam" id="PF07690">
    <property type="entry name" value="MFS_1"/>
    <property type="match status" value="1"/>
</dbReference>
<evidence type="ECO:0000256" key="3">
    <source>
        <dbReference type="ARBA" id="ARBA00022448"/>
    </source>
</evidence>
<dbReference type="Gene3D" id="1.20.1250.20">
    <property type="entry name" value="MFS general substrate transporter like domains"/>
    <property type="match status" value="2"/>
</dbReference>
<feature type="transmembrane region" description="Helical" evidence="8">
    <location>
        <begin position="21"/>
        <end position="46"/>
    </location>
</feature>